<dbReference type="Proteomes" id="UP000695000">
    <property type="component" value="Unplaced"/>
</dbReference>
<accession>A0ABM1MX41</accession>
<gene>
    <name evidence="3" type="primary">LOC108564569</name>
</gene>
<organism evidence="2 3">
    <name type="scientific">Nicrophorus vespilloides</name>
    <name type="common">Boreal carrion beetle</name>
    <dbReference type="NCBI Taxonomy" id="110193"/>
    <lineage>
        <taxon>Eukaryota</taxon>
        <taxon>Metazoa</taxon>
        <taxon>Ecdysozoa</taxon>
        <taxon>Arthropoda</taxon>
        <taxon>Hexapoda</taxon>
        <taxon>Insecta</taxon>
        <taxon>Pterygota</taxon>
        <taxon>Neoptera</taxon>
        <taxon>Endopterygota</taxon>
        <taxon>Coleoptera</taxon>
        <taxon>Polyphaga</taxon>
        <taxon>Staphyliniformia</taxon>
        <taxon>Silphidae</taxon>
        <taxon>Nicrophorinae</taxon>
        <taxon>Nicrophorus</taxon>
    </lineage>
</organism>
<dbReference type="RefSeq" id="XP_017779141.1">
    <property type="nucleotide sequence ID" value="XM_017923652.1"/>
</dbReference>
<evidence type="ECO:0000313" key="2">
    <source>
        <dbReference type="Proteomes" id="UP000695000"/>
    </source>
</evidence>
<dbReference type="GeneID" id="108564569"/>
<reference evidence="3" key="1">
    <citation type="submission" date="2025-08" db="UniProtKB">
        <authorList>
            <consortium name="RefSeq"/>
        </authorList>
    </citation>
    <scope>IDENTIFICATION</scope>
    <source>
        <tissue evidence="3">Whole Larva</tissue>
    </source>
</reference>
<proteinExistence type="predicted"/>
<name>A0ABM1MX41_NICVS</name>
<evidence type="ECO:0000313" key="3">
    <source>
        <dbReference type="RefSeq" id="XP_017779141.1"/>
    </source>
</evidence>
<keyword evidence="2" id="KW-1185">Reference proteome</keyword>
<sequence>MFVKSLLKAFLLVVFIGTAVFAEEETPVVAETVTETPLSPEIDEKVESIVENVVETIIEEDAAAKANATEAGATGGGVNRKAIQAAIQRCLQTVDTLNPDTNQEVRADARGMHVGNSGKSNLEVIAEKLQKLLLNTRNKKKRKIIKKVLNQARNMIRNKTNQNQINITI</sequence>
<keyword evidence="1" id="KW-0732">Signal</keyword>
<feature type="signal peptide" evidence="1">
    <location>
        <begin position="1"/>
        <end position="22"/>
    </location>
</feature>
<feature type="chain" id="PRO_5047394640" evidence="1">
    <location>
        <begin position="23"/>
        <end position="169"/>
    </location>
</feature>
<evidence type="ECO:0000256" key="1">
    <source>
        <dbReference type="SAM" id="SignalP"/>
    </source>
</evidence>
<protein>
    <submittedName>
        <fullName evidence="3">Uncharacterized protein LOC108564569</fullName>
    </submittedName>
</protein>